<evidence type="ECO:0000313" key="2">
    <source>
        <dbReference type="EMBL" id="KAJ7750807.1"/>
    </source>
</evidence>
<accession>A0AAD7IUL0</accession>
<feature type="signal peptide" evidence="1">
    <location>
        <begin position="1"/>
        <end position="19"/>
    </location>
</feature>
<evidence type="ECO:0000256" key="1">
    <source>
        <dbReference type="SAM" id="SignalP"/>
    </source>
</evidence>
<feature type="chain" id="PRO_5041897508" description="SMP-30/Gluconolactonase/LRE-like region domain-containing protein" evidence="1">
    <location>
        <begin position="20"/>
        <end position="310"/>
    </location>
</feature>
<reference evidence="2" key="1">
    <citation type="submission" date="2023-03" db="EMBL/GenBank/DDBJ databases">
        <title>Massive genome expansion in bonnet fungi (Mycena s.s.) driven by repeated elements and novel gene families across ecological guilds.</title>
        <authorList>
            <consortium name="Lawrence Berkeley National Laboratory"/>
            <person name="Harder C.B."/>
            <person name="Miyauchi S."/>
            <person name="Viragh M."/>
            <person name="Kuo A."/>
            <person name="Thoen E."/>
            <person name="Andreopoulos B."/>
            <person name="Lu D."/>
            <person name="Skrede I."/>
            <person name="Drula E."/>
            <person name="Henrissat B."/>
            <person name="Morin E."/>
            <person name="Kohler A."/>
            <person name="Barry K."/>
            <person name="LaButti K."/>
            <person name="Morin E."/>
            <person name="Salamov A."/>
            <person name="Lipzen A."/>
            <person name="Mereny Z."/>
            <person name="Hegedus B."/>
            <person name="Baldrian P."/>
            <person name="Stursova M."/>
            <person name="Weitz H."/>
            <person name="Taylor A."/>
            <person name="Grigoriev I.V."/>
            <person name="Nagy L.G."/>
            <person name="Martin F."/>
            <person name="Kauserud H."/>
        </authorList>
    </citation>
    <scope>NUCLEOTIDE SEQUENCE</scope>
    <source>
        <strain evidence="2">CBHHK182m</strain>
    </source>
</reference>
<dbReference type="EMBL" id="JARKIB010000064">
    <property type="protein sequence ID" value="KAJ7750807.1"/>
    <property type="molecule type" value="Genomic_DNA"/>
</dbReference>
<dbReference type="InterPro" id="IPR052998">
    <property type="entry name" value="Hetero-Diels-Alderase-like"/>
</dbReference>
<dbReference type="SUPFAM" id="SSF63829">
    <property type="entry name" value="Calcium-dependent phosphotriesterase"/>
    <property type="match status" value="1"/>
</dbReference>
<name>A0AAD7IUL0_9AGAR</name>
<evidence type="ECO:0000313" key="3">
    <source>
        <dbReference type="Proteomes" id="UP001215598"/>
    </source>
</evidence>
<dbReference type="AlphaFoldDB" id="A0AAD7IUL0"/>
<gene>
    <name evidence="2" type="ORF">B0H16DRAFT_1549166</name>
</gene>
<protein>
    <recommendedName>
        <fullName evidence="4">SMP-30/Gluconolactonase/LRE-like region domain-containing protein</fullName>
    </recommendedName>
</protein>
<dbReference type="InterPro" id="IPR011042">
    <property type="entry name" value="6-blade_b-propeller_TolB-like"/>
</dbReference>
<dbReference type="Proteomes" id="UP001215598">
    <property type="component" value="Unassembled WGS sequence"/>
</dbReference>
<dbReference type="Gene3D" id="2.120.10.30">
    <property type="entry name" value="TolB, C-terminal domain"/>
    <property type="match status" value="1"/>
</dbReference>
<dbReference type="PANTHER" id="PTHR42060">
    <property type="entry name" value="NHL REPEAT-CONTAINING PROTEIN-RELATED"/>
    <property type="match status" value="1"/>
</dbReference>
<organism evidence="2 3">
    <name type="scientific">Mycena metata</name>
    <dbReference type="NCBI Taxonomy" id="1033252"/>
    <lineage>
        <taxon>Eukaryota</taxon>
        <taxon>Fungi</taxon>
        <taxon>Dikarya</taxon>
        <taxon>Basidiomycota</taxon>
        <taxon>Agaricomycotina</taxon>
        <taxon>Agaricomycetes</taxon>
        <taxon>Agaricomycetidae</taxon>
        <taxon>Agaricales</taxon>
        <taxon>Marasmiineae</taxon>
        <taxon>Mycenaceae</taxon>
        <taxon>Mycena</taxon>
    </lineage>
</organism>
<comment type="caution">
    <text evidence="2">The sequence shown here is derived from an EMBL/GenBank/DDBJ whole genome shotgun (WGS) entry which is preliminary data.</text>
</comment>
<keyword evidence="3" id="KW-1185">Reference proteome</keyword>
<keyword evidence="1" id="KW-0732">Signal</keyword>
<evidence type="ECO:0008006" key="4">
    <source>
        <dbReference type="Google" id="ProtNLM"/>
    </source>
</evidence>
<proteinExistence type="predicted"/>
<dbReference type="PANTHER" id="PTHR42060:SF1">
    <property type="entry name" value="NHL REPEAT-CONTAINING PROTEIN"/>
    <property type="match status" value="1"/>
</dbReference>
<sequence>MMWLVNFLVLLTLSACGIATLPTQLIFQTPTGQSLENIAVRPSSKLLITSTVSPTLFTLDPTAANATLDEVFTFPDANGLTGIAEYRPDVYAIVAAELNVTAIMAAPGSVVIWSLDLTSGGTPAARRAARIPQSKLANGLSTVPGDPDLVLAADSVLGAAFEVNVRTGAVRVLIQEAATAPIGPSGPPPALGINGLHVRAGVLYFTNSQRATFSRVPLGGSTVEVLGSGAFDDFTLDTEGRAWVTTNPGALTLFTPLKNGTFEEEVVVNTVLNGPSSAAFGRDGARETKILYVTTRSGQVVAVDTSGGPA</sequence>